<dbReference type="SUPFAM" id="SSF51182">
    <property type="entry name" value="RmlC-like cupins"/>
    <property type="match status" value="1"/>
</dbReference>
<dbReference type="Gene3D" id="2.60.120.10">
    <property type="entry name" value="Jelly Rolls"/>
    <property type="match status" value="1"/>
</dbReference>
<dbReference type="AlphaFoldDB" id="A0A1H0E0V4"/>
<dbReference type="STRING" id="582672.SAMN05216360_11113"/>
<proteinExistence type="predicted"/>
<accession>A0A1H0E0V4</accession>
<evidence type="ECO:0000313" key="1">
    <source>
        <dbReference type="EMBL" id="SDN76147.1"/>
    </source>
</evidence>
<evidence type="ECO:0000313" key="2">
    <source>
        <dbReference type="Proteomes" id="UP000198704"/>
    </source>
</evidence>
<reference evidence="2" key="1">
    <citation type="submission" date="2016-10" db="EMBL/GenBank/DDBJ databases">
        <authorList>
            <person name="Varghese N."/>
            <person name="Submissions S."/>
        </authorList>
    </citation>
    <scope>NUCLEOTIDE SEQUENCE [LARGE SCALE GENOMIC DNA]</scope>
    <source>
        <strain evidence="2">BL47</strain>
    </source>
</reference>
<dbReference type="EMBL" id="FNHS01000011">
    <property type="protein sequence ID" value="SDN76147.1"/>
    <property type="molecule type" value="Genomic_DNA"/>
</dbReference>
<name>A0A1H0E0V4_9HYPH</name>
<protein>
    <submittedName>
        <fullName evidence="1">Uncharacterized protein</fullName>
    </submittedName>
</protein>
<dbReference type="InterPro" id="IPR011051">
    <property type="entry name" value="RmlC_Cupin_sf"/>
</dbReference>
<gene>
    <name evidence="1" type="ORF">SAMN05216360_11113</name>
</gene>
<sequence>MDPAMTDTHTRPEASRRDLLAASLLGTLPLLLANAAEGSPLNPEQTIIRAPEALPWVPSKGYPERSVDRCNLTGDINGSGLYYTLIRWWPGYMSAPHTYTSDRFCMVLSGTWWCNSGADFDPAACVPVKAGSFVRRVAGTPHYDGVVRDGTEPAVIAICGMAPVNYRLVDPAQPGWRRV</sequence>
<dbReference type="InterPro" id="IPR014710">
    <property type="entry name" value="RmlC-like_jellyroll"/>
</dbReference>
<organism evidence="1 2">
    <name type="scientific">Methylobacterium phyllostachyos</name>
    <dbReference type="NCBI Taxonomy" id="582672"/>
    <lineage>
        <taxon>Bacteria</taxon>
        <taxon>Pseudomonadati</taxon>
        <taxon>Pseudomonadota</taxon>
        <taxon>Alphaproteobacteria</taxon>
        <taxon>Hyphomicrobiales</taxon>
        <taxon>Methylobacteriaceae</taxon>
        <taxon>Methylobacterium</taxon>
    </lineage>
</organism>
<keyword evidence="2" id="KW-1185">Reference proteome</keyword>
<dbReference type="Proteomes" id="UP000198704">
    <property type="component" value="Unassembled WGS sequence"/>
</dbReference>